<evidence type="ECO:0000313" key="1">
    <source>
        <dbReference type="EMBL" id="NYB75864.1"/>
    </source>
</evidence>
<dbReference type="InterPro" id="IPR020483">
    <property type="entry name" value="Uncharacterised_YgbA"/>
</dbReference>
<dbReference type="Pfam" id="PF11756">
    <property type="entry name" value="YgbA_NO"/>
    <property type="match status" value="1"/>
</dbReference>
<protein>
    <submittedName>
        <fullName evidence="1">Nitrous oxide-stimulated promoter family protein</fullName>
    </submittedName>
</protein>
<reference evidence="1" key="1">
    <citation type="submission" date="2020-07" db="EMBL/GenBank/DDBJ databases">
        <title>Genomic analysis of a strain of Sedimentibacter Hydroxybenzoicus DSM7310.</title>
        <authorList>
            <person name="Ma S."/>
        </authorList>
    </citation>
    <scope>NUCLEOTIDE SEQUENCE</scope>
    <source>
        <strain evidence="1">DSM 7310</strain>
    </source>
</reference>
<sequence>MKSKIEKEKYIVDQMILIYCKGNRHTAFTPCEKCRELKKYAHKRLSNCKFGEDKGFCSNCPMHCYKPDMRVKIKEVMKYSGPRMLFKNPAAVIKHIIESLKQYSFLK</sequence>
<dbReference type="NCBIfam" id="NF007714">
    <property type="entry name" value="PRK10410.1-2"/>
    <property type="match status" value="1"/>
</dbReference>
<dbReference type="Proteomes" id="UP000611629">
    <property type="component" value="Unassembled WGS sequence"/>
</dbReference>
<keyword evidence="2" id="KW-1185">Reference proteome</keyword>
<dbReference type="RefSeq" id="WP_179239583.1">
    <property type="nucleotide sequence ID" value="NZ_JACBNQ010000031.1"/>
</dbReference>
<dbReference type="AlphaFoldDB" id="A0A974GXQ9"/>
<gene>
    <name evidence="1" type="ORF">HZF24_17075</name>
</gene>
<proteinExistence type="predicted"/>
<dbReference type="EMBL" id="JACBNQ010000031">
    <property type="protein sequence ID" value="NYB75864.1"/>
    <property type="molecule type" value="Genomic_DNA"/>
</dbReference>
<evidence type="ECO:0000313" key="2">
    <source>
        <dbReference type="Proteomes" id="UP000611629"/>
    </source>
</evidence>
<comment type="caution">
    <text evidence="1">The sequence shown here is derived from an EMBL/GenBank/DDBJ whole genome shotgun (WGS) entry which is preliminary data.</text>
</comment>
<accession>A0A974GXQ9</accession>
<name>A0A974GXQ9_SEDHY</name>
<organism evidence="1 2">
    <name type="scientific">Sedimentibacter hydroxybenzoicus DSM 7310</name>
    <dbReference type="NCBI Taxonomy" id="1123245"/>
    <lineage>
        <taxon>Bacteria</taxon>
        <taxon>Bacillati</taxon>
        <taxon>Bacillota</taxon>
        <taxon>Tissierellia</taxon>
        <taxon>Sedimentibacter</taxon>
    </lineage>
</organism>